<proteinExistence type="predicted"/>
<name>A0A7V4FGP9_FERPE</name>
<accession>A0A7V4FGP9</accession>
<evidence type="ECO:0000313" key="1">
    <source>
        <dbReference type="EMBL" id="HGQ77863.1"/>
    </source>
</evidence>
<gene>
    <name evidence="1" type="ORF">ENU12_08220</name>
</gene>
<organism evidence="1">
    <name type="scientific">Fervidobacterium pennivorans</name>
    <dbReference type="NCBI Taxonomy" id="93466"/>
    <lineage>
        <taxon>Bacteria</taxon>
        <taxon>Thermotogati</taxon>
        <taxon>Thermotogota</taxon>
        <taxon>Thermotogae</taxon>
        <taxon>Thermotogales</taxon>
        <taxon>Fervidobacteriaceae</taxon>
        <taxon>Fervidobacterium</taxon>
    </lineage>
</organism>
<protein>
    <submittedName>
        <fullName evidence="1">Uncharacterized protein</fullName>
    </submittedName>
</protein>
<sequence>MIIIIKSILSGILAGFITAALGYAKSVTVETFDWEKFLQTLIIGGFVGACSAHLGLSFTEAYEYLFAVGAITLFEYVKKSIWRIIKKLLQK</sequence>
<dbReference type="AlphaFoldDB" id="A0A7V4FGP9"/>
<comment type="caution">
    <text evidence="1">The sequence shown here is derived from an EMBL/GenBank/DDBJ whole genome shotgun (WGS) entry which is preliminary data.</text>
</comment>
<dbReference type="EMBL" id="DTBH01000167">
    <property type="protein sequence ID" value="HGQ77863.1"/>
    <property type="molecule type" value="Genomic_DNA"/>
</dbReference>
<reference evidence="1" key="1">
    <citation type="journal article" date="2020" name="mSystems">
        <title>Genome- and Community-Level Interaction Insights into Carbon Utilization and Element Cycling Functions of Hydrothermarchaeota in Hydrothermal Sediment.</title>
        <authorList>
            <person name="Zhou Z."/>
            <person name="Liu Y."/>
            <person name="Xu W."/>
            <person name="Pan J."/>
            <person name="Luo Z.H."/>
            <person name="Li M."/>
        </authorList>
    </citation>
    <scope>NUCLEOTIDE SEQUENCE [LARGE SCALE GENOMIC DNA]</scope>
    <source>
        <strain evidence="1">SpSt-640</strain>
    </source>
</reference>